<protein>
    <submittedName>
        <fullName evidence="2">Uncharacterized protein</fullName>
    </submittedName>
</protein>
<evidence type="ECO:0000256" key="1">
    <source>
        <dbReference type="SAM" id="MobiDB-lite"/>
    </source>
</evidence>
<reference evidence="2 3" key="1">
    <citation type="journal article" date="2021" name="Elife">
        <title>Chloroplast acquisition without the gene transfer in kleptoplastic sea slugs, Plakobranchus ocellatus.</title>
        <authorList>
            <person name="Maeda T."/>
            <person name="Takahashi S."/>
            <person name="Yoshida T."/>
            <person name="Shimamura S."/>
            <person name="Takaki Y."/>
            <person name="Nagai Y."/>
            <person name="Toyoda A."/>
            <person name="Suzuki Y."/>
            <person name="Arimoto A."/>
            <person name="Ishii H."/>
            <person name="Satoh N."/>
            <person name="Nishiyama T."/>
            <person name="Hasebe M."/>
            <person name="Maruyama T."/>
            <person name="Minagawa J."/>
            <person name="Obokata J."/>
            <person name="Shigenobu S."/>
        </authorList>
    </citation>
    <scope>NUCLEOTIDE SEQUENCE [LARGE SCALE GENOMIC DNA]</scope>
</reference>
<sequence length="95" mass="10302">MTGDLKLSGTPPGQGSSGRARTRDRIVPADLRAVSLSIVPPTPPYILGVAIVSPAYFKSWQHSGGTRFSSRLHTFSTGLSPQRHCGVSRPRLFWL</sequence>
<proteinExistence type="predicted"/>
<dbReference type="Proteomes" id="UP000735302">
    <property type="component" value="Unassembled WGS sequence"/>
</dbReference>
<gene>
    <name evidence="2" type="ORF">PoB_006905100</name>
</gene>
<feature type="region of interest" description="Disordered" evidence="1">
    <location>
        <begin position="1"/>
        <end position="24"/>
    </location>
</feature>
<keyword evidence="3" id="KW-1185">Reference proteome</keyword>
<accession>A0AAV4DEJ6</accession>
<comment type="caution">
    <text evidence="2">The sequence shown here is derived from an EMBL/GenBank/DDBJ whole genome shotgun (WGS) entry which is preliminary data.</text>
</comment>
<organism evidence="2 3">
    <name type="scientific">Plakobranchus ocellatus</name>
    <dbReference type="NCBI Taxonomy" id="259542"/>
    <lineage>
        <taxon>Eukaryota</taxon>
        <taxon>Metazoa</taxon>
        <taxon>Spiralia</taxon>
        <taxon>Lophotrochozoa</taxon>
        <taxon>Mollusca</taxon>
        <taxon>Gastropoda</taxon>
        <taxon>Heterobranchia</taxon>
        <taxon>Euthyneura</taxon>
        <taxon>Panpulmonata</taxon>
        <taxon>Sacoglossa</taxon>
        <taxon>Placobranchoidea</taxon>
        <taxon>Plakobranchidae</taxon>
        <taxon>Plakobranchus</taxon>
    </lineage>
</organism>
<name>A0AAV4DEJ6_9GAST</name>
<dbReference type="EMBL" id="BLXT01007807">
    <property type="protein sequence ID" value="GFO42546.1"/>
    <property type="molecule type" value="Genomic_DNA"/>
</dbReference>
<evidence type="ECO:0000313" key="3">
    <source>
        <dbReference type="Proteomes" id="UP000735302"/>
    </source>
</evidence>
<evidence type="ECO:0000313" key="2">
    <source>
        <dbReference type="EMBL" id="GFO42546.1"/>
    </source>
</evidence>
<dbReference type="AlphaFoldDB" id="A0AAV4DEJ6"/>